<protein>
    <submittedName>
        <fullName evidence="3">Uncharacterized protein</fullName>
    </submittedName>
</protein>
<gene>
    <name evidence="4" type="ORF">J2S69_000890</name>
    <name evidence="3" type="ORF">O2L01_09480</name>
</gene>
<name>A0A9X3T8I3_9ACTN</name>
<proteinExistence type="predicted"/>
<dbReference type="RefSeq" id="WP_270121676.1">
    <property type="nucleotide sequence ID" value="NZ_BAAAOM010000002.1"/>
</dbReference>
<evidence type="ECO:0000313" key="3">
    <source>
        <dbReference type="EMBL" id="MDA1385213.1"/>
    </source>
</evidence>
<keyword evidence="2" id="KW-0472">Membrane</keyword>
<feature type="compositionally biased region" description="Basic and acidic residues" evidence="1">
    <location>
        <begin position="106"/>
        <end position="124"/>
    </location>
</feature>
<keyword evidence="6" id="KW-1185">Reference proteome</keyword>
<evidence type="ECO:0000313" key="4">
    <source>
        <dbReference type="EMBL" id="MDR7337171.1"/>
    </source>
</evidence>
<sequence>MSGSPTTRLRFLGLLFWMAGGVVLTFAWMGMAELAYVDGQMPYLVSGGAAGLALVIVGSTLVLSAAMFDAAERGAQRTAELLEQAADEASEEQERTAQAVEAQEQVETREQPAEADAKSEATAA</sequence>
<feature type="transmembrane region" description="Helical" evidence="2">
    <location>
        <begin position="12"/>
        <end position="31"/>
    </location>
</feature>
<keyword evidence="2" id="KW-0812">Transmembrane</keyword>
<evidence type="ECO:0000313" key="5">
    <source>
        <dbReference type="Proteomes" id="UP001145799"/>
    </source>
</evidence>
<organism evidence="3 5">
    <name type="scientific">Glycomyces lechevalierae</name>
    <dbReference type="NCBI Taxonomy" id="256034"/>
    <lineage>
        <taxon>Bacteria</taxon>
        <taxon>Bacillati</taxon>
        <taxon>Actinomycetota</taxon>
        <taxon>Actinomycetes</taxon>
        <taxon>Glycomycetales</taxon>
        <taxon>Glycomycetaceae</taxon>
        <taxon>Glycomyces</taxon>
    </lineage>
</organism>
<dbReference type="EMBL" id="JAVDYD010000001">
    <property type="protein sequence ID" value="MDR7337171.1"/>
    <property type="molecule type" value="Genomic_DNA"/>
</dbReference>
<comment type="caution">
    <text evidence="3">The sequence shown here is derived from an EMBL/GenBank/DDBJ whole genome shotgun (WGS) entry which is preliminary data.</text>
</comment>
<keyword evidence="2" id="KW-1133">Transmembrane helix</keyword>
<dbReference type="Proteomes" id="UP001183604">
    <property type="component" value="Unassembled WGS sequence"/>
</dbReference>
<reference evidence="3" key="1">
    <citation type="submission" date="2022-12" db="EMBL/GenBank/DDBJ databases">
        <title>Gycomyces niveus sp.nov., a novel actinomycete isolated from soil in Shouguang.</title>
        <authorList>
            <person name="Yang X."/>
        </authorList>
    </citation>
    <scope>NUCLEOTIDE SEQUENCE</scope>
    <source>
        <strain evidence="3">DSM 44724</strain>
    </source>
</reference>
<dbReference type="AlphaFoldDB" id="A0A9X3T8I3"/>
<accession>A0A9X3T8I3</accession>
<dbReference type="Proteomes" id="UP001145799">
    <property type="component" value="Unassembled WGS sequence"/>
</dbReference>
<evidence type="ECO:0000256" key="1">
    <source>
        <dbReference type="SAM" id="MobiDB-lite"/>
    </source>
</evidence>
<reference evidence="4 6" key="2">
    <citation type="submission" date="2023-07" db="EMBL/GenBank/DDBJ databases">
        <title>Sequencing the genomes of 1000 actinobacteria strains.</title>
        <authorList>
            <person name="Klenk H.-P."/>
        </authorList>
    </citation>
    <scope>NUCLEOTIDE SEQUENCE [LARGE SCALE GENOMIC DNA]</scope>
    <source>
        <strain evidence="4 6">DSM 44724</strain>
    </source>
</reference>
<evidence type="ECO:0000256" key="2">
    <source>
        <dbReference type="SAM" id="Phobius"/>
    </source>
</evidence>
<dbReference type="EMBL" id="JAPZVQ010000004">
    <property type="protein sequence ID" value="MDA1385213.1"/>
    <property type="molecule type" value="Genomic_DNA"/>
</dbReference>
<feature type="region of interest" description="Disordered" evidence="1">
    <location>
        <begin position="83"/>
        <end position="124"/>
    </location>
</feature>
<feature type="transmembrane region" description="Helical" evidence="2">
    <location>
        <begin position="43"/>
        <end position="68"/>
    </location>
</feature>
<evidence type="ECO:0000313" key="6">
    <source>
        <dbReference type="Proteomes" id="UP001183604"/>
    </source>
</evidence>